<keyword evidence="2" id="KW-0206">Cytoskeleton</keyword>
<proteinExistence type="inferred from homology"/>
<dbReference type="GO" id="GO:0034237">
    <property type="term" value="F:protein kinase A regulatory subunit binding"/>
    <property type="evidence" value="ECO:0007669"/>
    <property type="project" value="TreeGrafter"/>
</dbReference>
<feature type="compositionally biased region" description="Polar residues" evidence="3">
    <location>
        <begin position="225"/>
        <end position="235"/>
    </location>
</feature>
<evidence type="ECO:0000256" key="1">
    <source>
        <dbReference type="ARBA" id="ARBA00006993"/>
    </source>
</evidence>
<accession>A0AAU9R5P0</accession>
<comment type="subcellular location">
    <subcellularLocation>
        <location evidence="2">Cytoplasm</location>
        <location evidence="2">Cytoskeleton</location>
    </subcellularLocation>
</comment>
<comment type="function">
    <text evidence="2">Involved in regulation of actin and microtubule organization. Part of a WAVE complex that activates the Arp2/3 complex.</text>
</comment>
<evidence type="ECO:0000256" key="2">
    <source>
        <dbReference type="RuleBase" id="RU367034"/>
    </source>
</evidence>
<evidence type="ECO:0000313" key="5">
    <source>
        <dbReference type="Proteomes" id="UP000836841"/>
    </source>
</evidence>
<dbReference type="InterPro" id="IPR028288">
    <property type="entry name" value="SCAR/WAVE_fam"/>
</dbReference>
<keyword evidence="2" id="KW-0963">Cytoplasm</keyword>
<feature type="region of interest" description="Disordered" evidence="3">
    <location>
        <begin position="225"/>
        <end position="255"/>
    </location>
</feature>
<name>A0AAU9R5P0_THLAR</name>
<feature type="region of interest" description="Disordered" evidence="3">
    <location>
        <begin position="185"/>
        <end position="208"/>
    </location>
</feature>
<dbReference type="GO" id="GO:0071933">
    <property type="term" value="F:Arp2/3 complex binding"/>
    <property type="evidence" value="ECO:0007669"/>
    <property type="project" value="TreeGrafter"/>
</dbReference>
<organism evidence="4 5">
    <name type="scientific">Thlaspi arvense</name>
    <name type="common">Field penny-cress</name>
    <dbReference type="NCBI Taxonomy" id="13288"/>
    <lineage>
        <taxon>Eukaryota</taxon>
        <taxon>Viridiplantae</taxon>
        <taxon>Streptophyta</taxon>
        <taxon>Embryophyta</taxon>
        <taxon>Tracheophyta</taxon>
        <taxon>Spermatophyta</taxon>
        <taxon>Magnoliopsida</taxon>
        <taxon>eudicotyledons</taxon>
        <taxon>Gunneridae</taxon>
        <taxon>Pentapetalae</taxon>
        <taxon>rosids</taxon>
        <taxon>malvids</taxon>
        <taxon>Brassicales</taxon>
        <taxon>Brassicaceae</taxon>
        <taxon>Thlaspideae</taxon>
        <taxon>Thlaspi</taxon>
    </lineage>
</organism>
<protein>
    <recommendedName>
        <fullName evidence="2">Protein SCAR</fullName>
    </recommendedName>
    <alternativeName>
        <fullName evidence="2">Protein WAVE</fullName>
    </alternativeName>
</protein>
<evidence type="ECO:0000256" key="3">
    <source>
        <dbReference type="SAM" id="MobiDB-lite"/>
    </source>
</evidence>
<dbReference type="EMBL" id="OU466857">
    <property type="protein sequence ID" value="CAH2034260.1"/>
    <property type="molecule type" value="Genomic_DNA"/>
</dbReference>
<keyword evidence="2" id="KW-0009">Actin-binding</keyword>
<dbReference type="Gene3D" id="1.20.5.340">
    <property type="match status" value="1"/>
</dbReference>
<dbReference type="GO" id="GO:0003779">
    <property type="term" value="F:actin binding"/>
    <property type="evidence" value="ECO:0007669"/>
    <property type="project" value="UniProtKB-UniRule"/>
</dbReference>
<feature type="compositionally biased region" description="Basic and acidic residues" evidence="3">
    <location>
        <begin position="236"/>
        <end position="252"/>
    </location>
</feature>
<dbReference type="Gene3D" id="6.10.280.150">
    <property type="match status" value="1"/>
</dbReference>
<feature type="compositionally biased region" description="Basic residues" evidence="3">
    <location>
        <begin position="186"/>
        <end position="197"/>
    </location>
</feature>
<dbReference type="PANTHER" id="PTHR12902:SF33">
    <property type="entry name" value="PROTEIN SCAR3"/>
    <property type="match status" value="1"/>
</dbReference>
<keyword evidence="5" id="KW-1185">Reference proteome</keyword>
<comment type="similarity">
    <text evidence="1 2">Belongs to the SCAR/WAVE family.</text>
</comment>
<reference evidence="4 5" key="1">
    <citation type="submission" date="2022-03" db="EMBL/GenBank/DDBJ databases">
        <authorList>
            <person name="Nunn A."/>
            <person name="Chopra R."/>
            <person name="Nunn A."/>
            <person name="Contreras Garrido A."/>
        </authorList>
    </citation>
    <scope>NUCLEOTIDE SEQUENCE [LARGE SCALE GENOMIC DNA]</scope>
</reference>
<feature type="region of interest" description="Disordered" evidence="3">
    <location>
        <begin position="788"/>
        <end position="811"/>
    </location>
</feature>
<gene>
    <name evidence="4" type="ORF">TAV2_LOCUS1747</name>
</gene>
<feature type="compositionally biased region" description="Polar residues" evidence="3">
    <location>
        <begin position="790"/>
        <end position="800"/>
    </location>
</feature>
<dbReference type="GO" id="GO:0005856">
    <property type="term" value="C:cytoskeleton"/>
    <property type="evidence" value="ECO:0007669"/>
    <property type="project" value="UniProtKB-SubCell"/>
</dbReference>
<dbReference type="GO" id="GO:2000601">
    <property type="term" value="P:positive regulation of Arp2/3 complex-mediated actin nucleation"/>
    <property type="evidence" value="ECO:0007669"/>
    <property type="project" value="TreeGrafter"/>
</dbReference>
<dbReference type="GO" id="GO:0030036">
    <property type="term" value="P:actin cytoskeleton organization"/>
    <property type="evidence" value="ECO:0007669"/>
    <property type="project" value="UniProtKB-UniRule"/>
</dbReference>
<evidence type="ECO:0000313" key="4">
    <source>
        <dbReference type="EMBL" id="CAH2034260.1"/>
    </source>
</evidence>
<dbReference type="Proteomes" id="UP000836841">
    <property type="component" value="Chromosome 1"/>
</dbReference>
<dbReference type="AlphaFoldDB" id="A0AAU9R5P0"/>
<sequence>MPLSRVGLRNAYGLSQTELCRNVDREDPKAVLNGVAVSGLVGILRQLGDLAEFAAEIFHGIQEEVMATASRSNQLKIRLQHIEATVPPLEKAVLAQTTHIHFAYTGGFEWHPRIPNEQNHLIYDDLPHFIMDPYEECRDPPRLHLLDKFDINGPGSCLKRYSDPTYFRRATINLIQGNKKFQNNNKKCKIKKKKSSSRSRDMARLASMANQSARKTFTSFSFSGQTASSKTASTSDMDKGSDLQDHHSHSFDSRSGSGYIECFSTATSSLRTGEKPKGVFVSSSLTPGSCTIASVLSECETEDAHDNYQFSPSQGQAARGSSSVSWDEKAEVVESLGLQTADEASEMDTDSVVDALDVKASYGDGTGRVYLHSKDIENAKSESGLQQDTGVEIVGEPRDNEHETESEGDCFVDALNTIESECENDQRLQSSQEVVSSPCGVTGERFETSACEQEIEQNSNNVEDSCRSMDRLMDCGLGNDEKSCGLMERLWSVNAPDEINHQDPRVSSDITRSPRNDLCTSNISGGEDNTAFTSVAAPENSLSSDSANPLYHSDLQEHQKPEAEISRDVEAIKIWTNGGLLGLKPSKPPILSVPSSLSPDCKTDAVAEFEDVVNCSSLATPGTQNLVSLDGKSMIVVDQGECHETSSGVFGLSHKLLTNGFRRRDSFPHDRRQAVPETIPENDEVTTEKTMFHEQYINEKTLVDPFRDEAPIDWITSSPPLQHMKISLNPVDTLQASRLKLKFSDADNSYNTFSSFQLLPEGASSLPDSYSDDDTFCRSTPYMSDDTDYLSDNHSLSNSEQWEESSDSHGRKEQVLYDSFHESSHVDINGEPSSLEIEAERGCVAVNLSYLQNSAEPLPPPFPPVQWMVSKTTSETTSDNKTTQSLQLQDALRFAFEKHISLSTVNKEEPNVVPSAPKPEIKVHLKNNVREDKGSANEKETEAGDFLQQIRTQQFNLRPVVMTTTLPAAATTEPTINTKISAILEKANSIRQAVASNDGDESDTWSDT</sequence>
<dbReference type="PANTHER" id="PTHR12902">
    <property type="entry name" value="WASP-1"/>
    <property type="match status" value="1"/>
</dbReference>